<feature type="region of interest" description="Disordered" evidence="1">
    <location>
        <begin position="50"/>
        <end position="84"/>
    </location>
</feature>
<dbReference type="Proteomes" id="UP001292094">
    <property type="component" value="Unassembled WGS sequence"/>
</dbReference>
<keyword evidence="4" id="KW-1185">Reference proteome</keyword>
<keyword evidence="2" id="KW-0732">Signal</keyword>
<feature type="region of interest" description="Disordered" evidence="1">
    <location>
        <begin position="24"/>
        <end position="43"/>
    </location>
</feature>
<feature type="signal peptide" evidence="2">
    <location>
        <begin position="1"/>
        <end position="17"/>
    </location>
</feature>
<evidence type="ECO:0000256" key="2">
    <source>
        <dbReference type="SAM" id="SignalP"/>
    </source>
</evidence>
<evidence type="ECO:0000256" key="1">
    <source>
        <dbReference type="SAM" id="MobiDB-lite"/>
    </source>
</evidence>
<name>A0AAE1UBP3_9EUCA</name>
<gene>
    <name evidence="3" type="ORF">Pmani_015362</name>
</gene>
<evidence type="ECO:0008006" key="5">
    <source>
        <dbReference type="Google" id="ProtNLM"/>
    </source>
</evidence>
<sequence>MTWGRVLLLVVVMAVLADHMLTEAKPRPAGQQDDVAERFFHGGDGGCGGGDGGFGGGGVDGGDGGDGGDGNGGFGGGHTMSSLT</sequence>
<dbReference type="AlphaFoldDB" id="A0AAE1UBP3"/>
<protein>
    <recommendedName>
        <fullName evidence="5">Glycine-rich protein</fullName>
    </recommendedName>
</protein>
<evidence type="ECO:0000313" key="3">
    <source>
        <dbReference type="EMBL" id="KAK4313280.1"/>
    </source>
</evidence>
<accession>A0AAE1UBP3</accession>
<evidence type="ECO:0000313" key="4">
    <source>
        <dbReference type="Proteomes" id="UP001292094"/>
    </source>
</evidence>
<organism evidence="3 4">
    <name type="scientific">Petrolisthes manimaculis</name>
    <dbReference type="NCBI Taxonomy" id="1843537"/>
    <lineage>
        <taxon>Eukaryota</taxon>
        <taxon>Metazoa</taxon>
        <taxon>Ecdysozoa</taxon>
        <taxon>Arthropoda</taxon>
        <taxon>Crustacea</taxon>
        <taxon>Multicrustacea</taxon>
        <taxon>Malacostraca</taxon>
        <taxon>Eumalacostraca</taxon>
        <taxon>Eucarida</taxon>
        <taxon>Decapoda</taxon>
        <taxon>Pleocyemata</taxon>
        <taxon>Anomura</taxon>
        <taxon>Galatheoidea</taxon>
        <taxon>Porcellanidae</taxon>
        <taxon>Petrolisthes</taxon>
    </lineage>
</organism>
<reference evidence="3" key="1">
    <citation type="submission" date="2023-11" db="EMBL/GenBank/DDBJ databases">
        <title>Genome assemblies of two species of porcelain crab, Petrolisthes cinctipes and Petrolisthes manimaculis (Anomura: Porcellanidae).</title>
        <authorList>
            <person name="Angst P."/>
        </authorList>
    </citation>
    <scope>NUCLEOTIDE SEQUENCE</scope>
    <source>
        <strain evidence="3">PB745_02</strain>
        <tissue evidence="3">Gill</tissue>
    </source>
</reference>
<feature type="chain" id="PRO_5041960375" description="Glycine-rich protein" evidence="2">
    <location>
        <begin position="18"/>
        <end position="84"/>
    </location>
</feature>
<dbReference type="EMBL" id="JAWZYT010001333">
    <property type="protein sequence ID" value="KAK4313280.1"/>
    <property type="molecule type" value="Genomic_DNA"/>
</dbReference>
<feature type="compositionally biased region" description="Gly residues" evidence="1">
    <location>
        <begin position="50"/>
        <end position="78"/>
    </location>
</feature>
<comment type="caution">
    <text evidence="3">The sequence shown here is derived from an EMBL/GenBank/DDBJ whole genome shotgun (WGS) entry which is preliminary data.</text>
</comment>
<proteinExistence type="predicted"/>